<evidence type="ECO:0000259" key="1">
    <source>
        <dbReference type="Pfam" id="PF14266"/>
    </source>
</evidence>
<proteinExistence type="predicted"/>
<accession>A0ABS2NNF5</accession>
<dbReference type="EMBL" id="JAFBEE010000004">
    <property type="protein sequence ID" value="MBM7614391.1"/>
    <property type="molecule type" value="Genomic_DNA"/>
</dbReference>
<name>A0ABS2NNF5_9FIRM</name>
<feature type="domain" description="Putative component of 'biosynthetic module'" evidence="1">
    <location>
        <begin position="53"/>
        <end position="289"/>
    </location>
</feature>
<organism evidence="2 3">
    <name type="scientific">Alkaliphilus hydrothermalis</name>
    <dbReference type="NCBI Taxonomy" id="1482730"/>
    <lineage>
        <taxon>Bacteria</taxon>
        <taxon>Bacillati</taxon>
        <taxon>Bacillota</taxon>
        <taxon>Clostridia</taxon>
        <taxon>Peptostreptococcales</taxon>
        <taxon>Natronincolaceae</taxon>
        <taxon>Alkaliphilus</taxon>
    </lineage>
</organism>
<dbReference type="RefSeq" id="WP_204400660.1">
    <property type="nucleotide sequence ID" value="NZ_JAFBEE010000004.1"/>
</dbReference>
<dbReference type="Proteomes" id="UP001314796">
    <property type="component" value="Unassembled WGS sequence"/>
</dbReference>
<keyword evidence="3" id="KW-1185">Reference proteome</keyword>
<comment type="caution">
    <text evidence="2">The sequence shown here is derived from an EMBL/GenBank/DDBJ whole genome shotgun (WGS) entry which is preliminary data.</text>
</comment>
<sequence length="307" mass="36342">MVESTGGEKKKRQETVAYRASLEIDKILHQGESGIYRPWQLENYKVVTNTLTTTYDEFLILWWEEARFREGFKVEDNQIYLPNIFAKINGTTSDINLYWKQINNLIEEQESIIFIKRIPFTMSNLSKKHLSYSHVFDGNGNLNLDKVKELKEYKMQYLRTSVQNLILYKLNELISTDGLFIWPMEMEFKSRILDTILNLNQSYLELIQKFDYPYHIPKLLIYNGDEGGFTKEDFIILAFLHLVGFDIGIFTPTGFNNIENGIDPSYYDIHKLERLDFNIELSNTLNQTVEAKEKTNRLKRSFLWFFQ</sequence>
<protein>
    <recommendedName>
        <fullName evidence="1">Putative component of 'biosynthetic module' domain-containing protein</fullName>
    </recommendedName>
</protein>
<evidence type="ECO:0000313" key="3">
    <source>
        <dbReference type="Proteomes" id="UP001314796"/>
    </source>
</evidence>
<dbReference type="Pfam" id="PF14266">
    <property type="entry name" value="YceG_bac"/>
    <property type="match status" value="1"/>
</dbReference>
<gene>
    <name evidence="2" type="ORF">JOC73_000902</name>
</gene>
<dbReference type="InterPro" id="IPR025647">
    <property type="entry name" value="YceG_bac"/>
</dbReference>
<evidence type="ECO:0000313" key="2">
    <source>
        <dbReference type="EMBL" id="MBM7614391.1"/>
    </source>
</evidence>
<reference evidence="2 3" key="1">
    <citation type="submission" date="2021-01" db="EMBL/GenBank/DDBJ databases">
        <title>Genomic Encyclopedia of Type Strains, Phase IV (KMG-IV): sequencing the most valuable type-strain genomes for metagenomic binning, comparative biology and taxonomic classification.</title>
        <authorList>
            <person name="Goeker M."/>
        </authorList>
    </citation>
    <scope>NUCLEOTIDE SEQUENCE [LARGE SCALE GENOMIC DNA]</scope>
    <source>
        <strain evidence="2 3">DSM 25890</strain>
    </source>
</reference>